<dbReference type="AlphaFoldDB" id="A0A645JI28"/>
<comment type="caution">
    <text evidence="1">The sequence shown here is derived from an EMBL/GenBank/DDBJ whole genome shotgun (WGS) entry which is preliminary data.</text>
</comment>
<evidence type="ECO:0000313" key="1">
    <source>
        <dbReference type="EMBL" id="MPN63281.1"/>
    </source>
</evidence>
<name>A0A645JI28_9ZZZZ</name>
<dbReference type="EMBL" id="VSSQ01142451">
    <property type="protein sequence ID" value="MPN63281.1"/>
    <property type="molecule type" value="Genomic_DNA"/>
</dbReference>
<gene>
    <name evidence="1" type="ORF">SDC9_211038</name>
</gene>
<protein>
    <submittedName>
        <fullName evidence="1">Uncharacterized protein</fullName>
    </submittedName>
</protein>
<sequence>MNESLFSVFKSSIFHPFSATTVLRIIKTAAEQVVPAIAATNPYAPGISGIPGTNPFAMALKSGFIMKKTTINETPIRITKKVSTFSNA</sequence>
<reference evidence="1" key="1">
    <citation type="submission" date="2019-08" db="EMBL/GenBank/DDBJ databases">
        <authorList>
            <person name="Kucharzyk K."/>
            <person name="Murdoch R.W."/>
            <person name="Higgins S."/>
            <person name="Loffler F."/>
        </authorList>
    </citation>
    <scope>NUCLEOTIDE SEQUENCE</scope>
</reference>
<organism evidence="1">
    <name type="scientific">bioreactor metagenome</name>
    <dbReference type="NCBI Taxonomy" id="1076179"/>
    <lineage>
        <taxon>unclassified sequences</taxon>
        <taxon>metagenomes</taxon>
        <taxon>ecological metagenomes</taxon>
    </lineage>
</organism>
<proteinExistence type="predicted"/>
<accession>A0A645JI28</accession>